<dbReference type="GO" id="GO:0004523">
    <property type="term" value="F:RNA-DNA hybrid ribonuclease activity"/>
    <property type="evidence" value="ECO:0007669"/>
    <property type="project" value="InterPro"/>
</dbReference>
<dbReference type="EMBL" id="PGOL01003487">
    <property type="protein sequence ID" value="PKI40847.1"/>
    <property type="molecule type" value="Genomic_DNA"/>
</dbReference>
<dbReference type="Proteomes" id="UP000233551">
    <property type="component" value="Unassembled WGS sequence"/>
</dbReference>
<dbReference type="SUPFAM" id="SSF53098">
    <property type="entry name" value="Ribonuclease H-like"/>
    <property type="match status" value="1"/>
</dbReference>
<sequence length="168" mass="17664">MVAASSMGGCDLGGKAGAGGVIRDSNGSWITGFSMNVDTATSVVAELKGLRQGLKLALELGFYVADLTKFRPATHVYQEANTCADILAKKGRVPLESLVIYDIVPSILSLGLLKYAMEKTHTHPRLLSGWVLDGDGALSGDHHLGMMSPAVIDDLVPGTSDFRGGHQP</sequence>
<name>A0A2I0IA23_PUNGR</name>
<dbReference type="InterPro" id="IPR044730">
    <property type="entry name" value="RNase_H-like_dom_plant"/>
</dbReference>
<dbReference type="InterPro" id="IPR012337">
    <property type="entry name" value="RNaseH-like_sf"/>
</dbReference>
<organism evidence="2 3">
    <name type="scientific">Punica granatum</name>
    <name type="common">Pomegranate</name>
    <dbReference type="NCBI Taxonomy" id="22663"/>
    <lineage>
        <taxon>Eukaryota</taxon>
        <taxon>Viridiplantae</taxon>
        <taxon>Streptophyta</taxon>
        <taxon>Embryophyta</taxon>
        <taxon>Tracheophyta</taxon>
        <taxon>Spermatophyta</taxon>
        <taxon>Magnoliopsida</taxon>
        <taxon>eudicotyledons</taxon>
        <taxon>Gunneridae</taxon>
        <taxon>Pentapetalae</taxon>
        <taxon>rosids</taxon>
        <taxon>malvids</taxon>
        <taxon>Myrtales</taxon>
        <taxon>Lythraceae</taxon>
        <taxon>Punica</taxon>
    </lineage>
</organism>
<comment type="caution">
    <text evidence="2">The sequence shown here is derived from an EMBL/GenBank/DDBJ whole genome shotgun (WGS) entry which is preliminary data.</text>
</comment>
<evidence type="ECO:0000313" key="2">
    <source>
        <dbReference type="EMBL" id="PKI40847.1"/>
    </source>
</evidence>
<dbReference type="InterPro" id="IPR053151">
    <property type="entry name" value="RNase_H-like"/>
</dbReference>
<dbReference type="Pfam" id="PF13456">
    <property type="entry name" value="RVT_3"/>
    <property type="match status" value="1"/>
</dbReference>
<gene>
    <name evidence="2" type="ORF">CRG98_038773</name>
</gene>
<dbReference type="CDD" id="cd06222">
    <property type="entry name" value="RNase_H_like"/>
    <property type="match status" value="1"/>
</dbReference>
<reference evidence="2 3" key="1">
    <citation type="submission" date="2017-11" db="EMBL/GenBank/DDBJ databases">
        <title>De-novo sequencing of pomegranate (Punica granatum L.) genome.</title>
        <authorList>
            <person name="Akparov Z."/>
            <person name="Amiraslanov A."/>
            <person name="Hajiyeva S."/>
            <person name="Abbasov M."/>
            <person name="Kaur K."/>
            <person name="Hamwieh A."/>
            <person name="Solovyev V."/>
            <person name="Salamov A."/>
            <person name="Braich B."/>
            <person name="Kosarev P."/>
            <person name="Mahmoud A."/>
            <person name="Hajiyev E."/>
            <person name="Babayeva S."/>
            <person name="Izzatullayeva V."/>
            <person name="Mammadov A."/>
            <person name="Mammadov A."/>
            <person name="Sharifova S."/>
            <person name="Ojaghi J."/>
            <person name="Eynullazada K."/>
            <person name="Bayramov B."/>
            <person name="Abdulazimova A."/>
            <person name="Shahmuradov I."/>
        </authorList>
    </citation>
    <scope>NUCLEOTIDE SEQUENCE [LARGE SCALE GENOMIC DNA]</scope>
    <source>
        <strain evidence="3">cv. AG2017</strain>
        <tissue evidence="2">Leaf</tissue>
    </source>
</reference>
<accession>A0A2I0IA23</accession>
<dbReference type="PANTHER" id="PTHR47723:SF19">
    <property type="entry name" value="POLYNUCLEOTIDYL TRANSFERASE, RIBONUCLEASE H-LIKE SUPERFAMILY PROTEIN"/>
    <property type="match status" value="1"/>
</dbReference>
<protein>
    <recommendedName>
        <fullName evidence="1">RNase H type-1 domain-containing protein</fullName>
    </recommendedName>
</protein>
<keyword evidence="3" id="KW-1185">Reference proteome</keyword>
<evidence type="ECO:0000259" key="1">
    <source>
        <dbReference type="Pfam" id="PF13456"/>
    </source>
</evidence>
<dbReference type="InterPro" id="IPR036397">
    <property type="entry name" value="RNaseH_sf"/>
</dbReference>
<dbReference type="Gene3D" id="3.30.420.10">
    <property type="entry name" value="Ribonuclease H-like superfamily/Ribonuclease H"/>
    <property type="match status" value="1"/>
</dbReference>
<proteinExistence type="predicted"/>
<dbReference type="AlphaFoldDB" id="A0A2I0IA23"/>
<feature type="domain" description="RNase H type-1" evidence="1">
    <location>
        <begin position="14"/>
        <end position="62"/>
    </location>
</feature>
<dbReference type="GO" id="GO:0003676">
    <property type="term" value="F:nucleic acid binding"/>
    <property type="evidence" value="ECO:0007669"/>
    <property type="project" value="InterPro"/>
</dbReference>
<dbReference type="PANTHER" id="PTHR47723">
    <property type="entry name" value="OS05G0353850 PROTEIN"/>
    <property type="match status" value="1"/>
</dbReference>
<dbReference type="InterPro" id="IPR002156">
    <property type="entry name" value="RNaseH_domain"/>
</dbReference>
<evidence type="ECO:0000313" key="3">
    <source>
        <dbReference type="Proteomes" id="UP000233551"/>
    </source>
</evidence>